<dbReference type="Proteomes" id="UP001527202">
    <property type="component" value="Unassembled WGS sequence"/>
</dbReference>
<evidence type="ECO:0000313" key="2">
    <source>
        <dbReference type="EMBL" id="QAV18884.1"/>
    </source>
</evidence>
<evidence type="ECO:0000313" key="1">
    <source>
        <dbReference type="EMBL" id="MCY9599843.1"/>
    </source>
</evidence>
<dbReference type="Proteomes" id="UP000288943">
    <property type="component" value="Chromosome"/>
</dbReference>
<keyword evidence="4" id="KW-1185">Reference proteome</keyword>
<protein>
    <submittedName>
        <fullName evidence="2">Uncharacterized protein</fullName>
    </submittedName>
</protein>
<name>A0A410WWY8_9BACL</name>
<gene>
    <name evidence="1" type="ORF">M5X16_29265</name>
    <name evidence="2" type="ORF">PC41400_14830</name>
</gene>
<dbReference type="GeneID" id="95376090"/>
<evidence type="ECO:0000313" key="4">
    <source>
        <dbReference type="Proteomes" id="UP001527202"/>
    </source>
</evidence>
<dbReference type="KEGG" id="pchi:PC41400_14830"/>
<reference evidence="1 4" key="2">
    <citation type="submission" date="2022-05" db="EMBL/GenBank/DDBJ databases">
        <title>Genome Sequencing of Bee-Associated Microbes.</title>
        <authorList>
            <person name="Dunlap C."/>
        </authorList>
    </citation>
    <scope>NUCLEOTIDE SEQUENCE [LARGE SCALE GENOMIC DNA]</scope>
    <source>
        <strain evidence="1 4">NRRL B-23120</strain>
    </source>
</reference>
<dbReference type="EMBL" id="CP026520">
    <property type="protein sequence ID" value="QAV18884.1"/>
    <property type="molecule type" value="Genomic_DNA"/>
</dbReference>
<sequence>MSIFEAFRMMEIGHTVRDDYGILFKKKGDQLVDSIDDGKSWYPTDEFKYGYINQKWHLVE</sequence>
<accession>A0A410WWY8</accession>
<evidence type="ECO:0000313" key="3">
    <source>
        <dbReference type="Proteomes" id="UP000288943"/>
    </source>
</evidence>
<dbReference type="RefSeq" id="WP_042227611.1">
    <property type="nucleotide sequence ID" value="NZ_CP026520.1"/>
</dbReference>
<reference evidence="2 3" key="1">
    <citation type="submission" date="2018-01" db="EMBL/GenBank/DDBJ databases">
        <title>The whole genome sequencing and assembly of Paenibacillus chitinolyticus KCCM 41400 strain.</title>
        <authorList>
            <person name="Kim J.-Y."/>
            <person name="Park M.-K."/>
            <person name="Lee Y.-J."/>
            <person name="Yi H."/>
            <person name="Bahn Y.-S."/>
            <person name="Kim J.F."/>
            <person name="Lee D.-W."/>
        </authorList>
    </citation>
    <scope>NUCLEOTIDE SEQUENCE [LARGE SCALE GENOMIC DNA]</scope>
    <source>
        <strain evidence="2 3">KCCM 41400</strain>
    </source>
</reference>
<dbReference type="OrthoDB" id="9929612at2"/>
<dbReference type="EMBL" id="JAMDMJ010000055">
    <property type="protein sequence ID" value="MCY9599843.1"/>
    <property type="molecule type" value="Genomic_DNA"/>
</dbReference>
<dbReference type="AlphaFoldDB" id="A0A410WWY8"/>
<proteinExistence type="predicted"/>
<organism evidence="2 3">
    <name type="scientific">Paenibacillus chitinolyticus</name>
    <dbReference type="NCBI Taxonomy" id="79263"/>
    <lineage>
        <taxon>Bacteria</taxon>
        <taxon>Bacillati</taxon>
        <taxon>Bacillota</taxon>
        <taxon>Bacilli</taxon>
        <taxon>Bacillales</taxon>
        <taxon>Paenibacillaceae</taxon>
        <taxon>Paenibacillus</taxon>
    </lineage>
</organism>